<accession>A0A448PNP6</accession>
<feature type="domain" description="DUF418" evidence="1">
    <location>
        <begin position="267"/>
        <end position="427"/>
    </location>
</feature>
<dbReference type="InterPro" id="IPR007349">
    <property type="entry name" value="DUF418"/>
</dbReference>
<dbReference type="OrthoDB" id="2388539at2"/>
<dbReference type="PANTHER" id="PTHR30590:SF2">
    <property type="entry name" value="INNER MEMBRANE PROTEIN"/>
    <property type="match status" value="1"/>
</dbReference>
<sequence>MSTTPSLTTSFTGSRGLRYPAPDVARGFMLLLIALANIGFWVSAPSDSRGRAVLSAADRTWSIIDTLLIHQRAYPLFALLFGFGLATMTNRRIASGTAACLKTLPGVDAGREPTSQEVTWAREQATIEARRLVRRRGLWMVLFGLVHGVFFPSEIIGAYGIVAVVFAGWFARKHHKRQLAVCSLVLLIQVVPVVLSMLSAPDGAAAASGAGSTAPAAGATTDAADSALSALPWFVTNVGGWFILAVGVSLTTMVLPAAFLGARLADTDLIAHPERHRGLLVVLGVGGLALGALGALHEILAPLTGSQPWEVDPTLIMVLGLAGGCGWLAVLTLYAGGPTSDGRLTGLRWLLASVGRRSMTAYLFQTLMLGTVFVIMPRLTGTFLTLGTAAAAAVAAMAWLTITCACAVMERLGVPGPFETLLRTAVARSERRRTIPRVEQAPARHADAPIPQSADTTMLMNQARTPALGHYLPVDA</sequence>
<dbReference type="EMBL" id="LR134477">
    <property type="protein sequence ID" value="VEI18043.1"/>
    <property type="molecule type" value="Genomic_DNA"/>
</dbReference>
<protein>
    <submittedName>
        <fullName evidence="2">Predicted membrane protein</fullName>
    </submittedName>
</protein>
<dbReference type="RefSeq" id="WP_126414879.1">
    <property type="nucleotide sequence ID" value="NZ_JASPER010000008.1"/>
</dbReference>
<dbReference type="PANTHER" id="PTHR30590">
    <property type="entry name" value="INNER MEMBRANE PROTEIN"/>
    <property type="match status" value="1"/>
</dbReference>
<evidence type="ECO:0000259" key="1">
    <source>
        <dbReference type="Pfam" id="PF04235"/>
    </source>
</evidence>
<dbReference type="KEGG" id="avc:NCTC10951_02503"/>
<organism evidence="2 3">
    <name type="scientific">Actinomyces viscosus</name>
    <dbReference type="NCBI Taxonomy" id="1656"/>
    <lineage>
        <taxon>Bacteria</taxon>
        <taxon>Bacillati</taxon>
        <taxon>Actinomycetota</taxon>
        <taxon>Actinomycetes</taxon>
        <taxon>Actinomycetales</taxon>
        <taxon>Actinomycetaceae</taxon>
        <taxon>Actinomyces</taxon>
    </lineage>
</organism>
<dbReference type="Pfam" id="PF04235">
    <property type="entry name" value="DUF418"/>
    <property type="match status" value="1"/>
</dbReference>
<name>A0A448PNP6_ACTVI</name>
<evidence type="ECO:0000313" key="2">
    <source>
        <dbReference type="EMBL" id="VEI18043.1"/>
    </source>
</evidence>
<reference evidence="2 3" key="1">
    <citation type="submission" date="2018-12" db="EMBL/GenBank/DDBJ databases">
        <authorList>
            <consortium name="Pathogen Informatics"/>
        </authorList>
    </citation>
    <scope>NUCLEOTIDE SEQUENCE [LARGE SCALE GENOMIC DNA]</scope>
    <source>
        <strain evidence="2 3">NCTC10951</strain>
    </source>
</reference>
<dbReference type="InterPro" id="IPR052529">
    <property type="entry name" value="Bact_Transport_Assoc"/>
</dbReference>
<dbReference type="Proteomes" id="UP000268658">
    <property type="component" value="Chromosome"/>
</dbReference>
<evidence type="ECO:0000313" key="3">
    <source>
        <dbReference type="Proteomes" id="UP000268658"/>
    </source>
</evidence>
<gene>
    <name evidence="2" type="ORF">NCTC10951_02503</name>
</gene>
<dbReference type="AlphaFoldDB" id="A0A448PNP6"/>
<proteinExistence type="predicted"/>